<comment type="similarity">
    <text evidence="3">Belongs to the NAD(P)-dependent epimerase/dehydratase family. dTDP-glucose dehydratase subfamily.</text>
</comment>
<evidence type="ECO:0000259" key="8">
    <source>
        <dbReference type="Pfam" id="PF16363"/>
    </source>
</evidence>
<dbReference type="EMBL" id="CP017151">
    <property type="protein sequence ID" value="AOR73894.1"/>
    <property type="molecule type" value="Genomic_DNA"/>
</dbReference>
<comment type="catalytic activity">
    <reaction evidence="1">
        <text>dTDP-alpha-D-glucose = dTDP-4-dehydro-6-deoxy-alpha-D-glucose + H2O</text>
        <dbReference type="Rhea" id="RHEA:17221"/>
        <dbReference type="ChEBI" id="CHEBI:15377"/>
        <dbReference type="ChEBI" id="CHEBI:57477"/>
        <dbReference type="ChEBI" id="CHEBI:57649"/>
        <dbReference type="EC" id="4.2.1.46"/>
    </reaction>
</comment>
<dbReference type="CDD" id="cd05246">
    <property type="entry name" value="dTDP_GD_SDR_e"/>
    <property type="match status" value="1"/>
</dbReference>
<gene>
    <name evidence="9" type="ORF">LACFE_CDS0422</name>
</gene>
<dbReference type="InterPro" id="IPR005888">
    <property type="entry name" value="dTDP_Gluc_deHydtase"/>
</dbReference>
<proteinExistence type="inferred from homology"/>
<dbReference type="Gene3D" id="3.90.25.10">
    <property type="entry name" value="UDP-galactose 4-epimerase, domain 1"/>
    <property type="match status" value="1"/>
</dbReference>
<dbReference type="PATRIC" id="fig|1613.112.peg.444"/>
<dbReference type="Gene3D" id="3.40.50.720">
    <property type="entry name" value="NAD(P)-binding Rossmann-like Domain"/>
    <property type="match status" value="1"/>
</dbReference>
<evidence type="ECO:0000256" key="4">
    <source>
        <dbReference type="ARBA" id="ARBA00011990"/>
    </source>
</evidence>
<dbReference type="AlphaFoldDB" id="A0A1D7ZVI7"/>
<evidence type="ECO:0000256" key="6">
    <source>
        <dbReference type="ARBA" id="ARBA00023027"/>
    </source>
</evidence>
<dbReference type="Proteomes" id="UP000094714">
    <property type="component" value="Chromosome"/>
</dbReference>
<evidence type="ECO:0000256" key="7">
    <source>
        <dbReference type="ARBA" id="ARBA00023239"/>
    </source>
</evidence>
<protein>
    <recommendedName>
        <fullName evidence="5">dTDP-glucose 4,6-dehydratase</fullName>
        <ecNumber evidence="4">4.2.1.46</ecNumber>
    </recommendedName>
</protein>
<evidence type="ECO:0000256" key="5">
    <source>
        <dbReference type="ARBA" id="ARBA00016977"/>
    </source>
</evidence>
<dbReference type="GO" id="GO:0009225">
    <property type="term" value="P:nucleotide-sugar metabolic process"/>
    <property type="evidence" value="ECO:0007669"/>
    <property type="project" value="InterPro"/>
</dbReference>
<evidence type="ECO:0000256" key="2">
    <source>
        <dbReference type="ARBA" id="ARBA00001911"/>
    </source>
</evidence>
<reference evidence="9 10" key="1">
    <citation type="submission" date="2016-09" db="EMBL/GenBank/DDBJ databases">
        <title>Genome Sequence of the Lactobacillus fermentum strain NCC2970 (CNCM I-5068).</title>
        <authorList>
            <person name="Barretto C."/>
            <person name="Ngom-Bru C."/>
            <person name="Genevaz A."/>
            <person name="Fournier C."/>
            <person name="Moine D."/>
            <person name="Kassam M."/>
            <person name="Iltis A."/>
            <person name="Sagory-Zalkind P."/>
            <person name="Faucherand G."/>
            <person name="Descombes P."/>
            <person name="Duboux S."/>
        </authorList>
    </citation>
    <scope>NUCLEOTIDE SEQUENCE [LARGE SCALE GENOMIC DNA]</scope>
    <source>
        <strain evidence="9 10">NCC2970</strain>
    </source>
</reference>
<dbReference type="Pfam" id="PF16363">
    <property type="entry name" value="GDP_Man_Dehyd"/>
    <property type="match status" value="1"/>
</dbReference>
<dbReference type="FunFam" id="3.40.50.720:FF:000304">
    <property type="entry name" value="UDP-glucose 4,6-dehydratase"/>
    <property type="match status" value="1"/>
</dbReference>
<comment type="cofactor">
    <cofactor evidence="2">
        <name>NAD(+)</name>
        <dbReference type="ChEBI" id="CHEBI:57540"/>
    </cofactor>
</comment>
<sequence length="310" mass="33785">MNILVTGGAGFIGSHFLRYQLSHYPTDRVVNLDCLTYAGNLANVADLASTPRYHFIQGDIRDAATVSEVLTTHQIDVVVNFAAESHVDRSIEDPAPFVSTNVVGVQVLLDACRRARVRLVQVSTDEVYGSIAAGRADEEAPLQPSSPYAATKASADLLAMAAHHTFGQDVVITRSANNYGPNQHPEKLVPMIITNARQQRPLTIQGTGDDIRDWLYVVDNCQAIDLVMRKGVAGEVYNIGGFERRTVLEVVASLQALLGFPASQVVHVAERLGHDHRYAVDDTKLRRALGWRPSTSLAAGLTKTVRALQH</sequence>
<keyword evidence="6" id="KW-0520">NAD</keyword>
<dbReference type="InterPro" id="IPR016040">
    <property type="entry name" value="NAD(P)-bd_dom"/>
</dbReference>
<dbReference type="EC" id="4.2.1.46" evidence="4"/>
<evidence type="ECO:0000313" key="10">
    <source>
        <dbReference type="Proteomes" id="UP000094714"/>
    </source>
</evidence>
<name>A0A1D7ZVI7_LIMFE</name>
<evidence type="ECO:0000313" key="9">
    <source>
        <dbReference type="EMBL" id="AOR73894.1"/>
    </source>
</evidence>
<dbReference type="NCBIfam" id="TIGR01181">
    <property type="entry name" value="dTDP_gluc_dehyt"/>
    <property type="match status" value="1"/>
</dbReference>
<evidence type="ECO:0000256" key="3">
    <source>
        <dbReference type="ARBA" id="ARBA00008178"/>
    </source>
</evidence>
<dbReference type="RefSeq" id="WP_069775693.1">
    <property type="nucleotide sequence ID" value="NZ_CALYNG010000004.1"/>
</dbReference>
<dbReference type="PANTHER" id="PTHR43000">
    <property type="entry name" value="DTDP-D-GLUCOSE 4,6-DEHYDRATASE-RELATED"/>
    <property type="match status" value="1"/>
</dbReference>
<accession>A0A1D7ZVI7</accession>
<evidence type="ECO:0000256" key="1">
    <source>
        <dbReference type="ARBA" id="ARBA00001539"/>
    </source>
</evidence>
<dbReference type="GO" id="GO:0008460">
    <property type="term" value="F:dTDP-glucose 4,6-dehydratase activity"/>
    <property type="evidence" value="ECO:0007669"/>
    <property type="project" value="UniProtKB-EC"/>
</dbReference>
<dbReference type="SUPFAM" id="SSF51735">
    <property type="entry name" value="NAD(P)-binding Rossmann-fold domains"/>
    <property type="match status" value="1"/>
</dbReference>
<feature type="domain" description="NAD(P)-binding" evidence="8">
    <location>
        <begin position="4"/>
        <end position="303"/>
    </location>
</feature>
<organism evidence="9 10">
    <name type="scientific">Limosilactobacillus fermentum</name>
    <name type="common">Lactobacillus fermentum</name>
    <dbReference type="NCBI Taxonomy" id="1613"/>
    <lineage>
        <taxon>Bacteria</taxon>
        <taxon>Bacillati</taxon>
        <taxon>Bacillota</taxon>
        <taxon>Bacilli</taxon>
        <taxon>Lactobacillales</taxon>
        <taxon>Lactobacillaceae</taxon>
        <taxon>Limosilactobacillus</taxon>
    </lineage>
</organism>
<keyword evidence="7 9" id="KW-0456">Lyase</keyword>
<dbReference type="InterPro" id="IPR036291">
    <property type="entry name" value="NAD(P)-bd_dom_sf"/>
</dbReference>